<evidence type="ECO:0000313" key="3">
    <source>
        <dbReference type="Proteomes" id="UP000000763"/>
    </source>
</evidence>
<feature type="compositionally biased region" description="Low complexity" evidence="1">
    <location>
        <begin position="88"/>
        <end position="102"/>
    </location>
</feature>
<proteinExistence type="predicted"/>
<organism evidence="2 3">
    <name type="scientific">Oryza sativa subsp. japonica</name>
    <name type="common">Rice</name>
    <dbReference type="NCBI Taxonomy" id="39947"/>
    <lineage>
        <taxon>Eukaryota</taxon>
        <taxon>Viridiplantae</taxon>
        <taxon>Streptophyta</taxon>
        <taxon>Embryophyta</taxon>
        <taxon>Tracheophyta</taxon>
        <taxon>Spermatophyta</taxon>
        <taxon>Magnoliopsida</taxon>
        <taxon>Liliopsida</taxon>
        <taxon>Poales</taxon>
        <taxon>Poaceae</taxon>
        <taxon>BOP clade</taxon>
        <taxon>Oryzoideae</taxon>
        <taxon>Oryzeae</taxon>
        <taxon>Oryzinae</taxon>
        <taxon>Oryza</taxon>
        <taxon>Oryza sativa</taxon>
    </lineage>
</organism>
<gene>
    <name evidence="2" type="primary">OSJNBa0015J15.25</name>
</gene>
<reference evidence="3" key="2">
    <citation type="journal article" date="2008" name="Nucleic Acids Res.">
        <title>The rice annotation project database (RAP-DB): 2008 update.</title>
        <authorList>
            <consortium name="The rice annotation project (RAP)"/>
        </authorList>
    </citation>
    <scope>GENOME REANNOTATION</scope>
    <source>
        <strain evidence="3">cv. Nipponbare</strain>
    </source>
</reference>
<feature type="compositionally biased region" description="Acidic residues" evidence="1">
    <location>
        <begin position="12"/>
        <end position="27"/>
    </location>
</feature>
<evidence type="ECO:0000256" key="1">
    <source>
        <dbReference type="SAM" id="MobiDB-lite"/>
    </source>
</evidence>
<dbReference type="Proteomes" id="UP000000763">
    <property type="component" value="Chromosome 10"/>
</dbReference>
<sequence>MPDGKHDGGVSPDEEEEDDASEEEEMERDQIEKAQLERNIRRHRCSPPLAPLSLSLCPELAGVASICFHLRARSRVARLRPARRRRIATPPRRSSPAAPPSGRARRRAYP</sequence>
<protein>
    <submittedName>
        <fullName evidence="2">Uncharacterized protein</fullName>
    </submittedName>
</protein>
<name>Q9FWM9_ORYSJ</name>
<feature type="region of interest" description="Disordered" evidence="1">
    <location>
        <begin position="80"/>
        <end position="110"/>
    </location>
</feature>
<evidence type="ECO:0000313" key="2">
    <source>
        <dbReference type="EMBL" id="AAG13470.1"/>
    </source>
</evidence>
<dbReference type="AlphaFoldDB" id="Q9FWM9"/>
<feature type="compositionally biased region" description="Basic and acidic residues" evidence="1">
    <location>
        <begin position="28"/>
        <end position="39"/>
    </location>
</feature>
<feature type="region of interest" description="Disordered" evidence="1">
    <location>
        <begin position="1"/>
        <end position="43"/>
    </location>
</feature>
<accession>Q9FWM9</accession>
<reference evidence="3" key="1">
    <citation type="journal article" date="2005" name="Nature">
        <title>The map-based sequence of the rice genome.</title>
        <authorList>
            <consortium name="International rice genome sequencing project (IRGSP)"/>
            <person name="Matsumoto T."/>
            <person name="Wu J."/>
            <person name="Kanamori H."/>
            <person name="Katayose Y."/>
            <person name="Fujisawa M."/>
            <person name="Namiki N."/>
            <person name="Mizuno H."/>
            <person name="Yamamoto K."/>
            <person name="Antonio B.A."/>
            <person name="Baba T."/>
            <person name="Sakata K."/>
            <person name="Nagamura Y."/>
            <person name="Aoki H."/>
            <person name="Arikawa K."/>
            <person name="Arita K."/>
            <person name="Bito T."/>
            <person name="Chiden Y."/>
            <person name="Fujitsuka N."/>
            <person name="Fukunaka R."/>
            <person name="Hamada M."/>
            <person name="Harada C."/>
            <person name="Hayashi A."/>
            <person name="Hijishita S."/>
            <person name="Honda M."/>
            <person name="Hosokawa S."/>
            <person name="Ichikawa Y."/>
            <person name="Idonuma A."/>
            <person name="Iijima M."/>
            <person name="Ikeda M."/>
            <person name="Ikeno M."/>
            <person name="Ito K."/>
            <person name="Ito S."/>
            <person name="Ito T."/>
            <person name="Ito Y."/>
            <person name="Ito Y."/>
            <person name="Iwabuchi A."/>
            <person name="Kamiya K."/>
            <person name="Karasawa W."/>
            <person name="Kurita K."/>
            <person name="Katagiri S."/>
            <person name="Kikuta A."/>
            <person name="Kobayashi H."/>
            <person name="Kobayashi N."/>
            <person name="Machita K."/>
            <person name="Maehara T."/>
            <person name="Masukawa M."/>
            <person name="Mizubayashi T."/>
            <person name="Mukai Y."/>
            <person name="Nagasaki H."/>
            <person name="Nagata Y."/>
            <person name="Naito S."/>
            <person name="Nakashima M."/>
            <person name="Nakama Y."/>
            <person name="Nakamichi Y."/>
            <person name="Nakamura M."/>
            <person name="Meguro A."/>
            <person name="Negishi M."/>
            <person name="Ohta I."/>
            <person name="Ohta T."/>
            <person name="Okamoto M."/>
            <person name="Ono N."/>
            <person name="Saji S."/>
            <person name="Sakaguchi M."/>
            <person name="Sakai K."/>
            <person name="Shibata M."/>
            <person name="Shimokawa T."/>
            <person name="Song J."/>
            <person name="Takazaki Y."/>
            <person name="Terasawa K."/>
            <person name="Tsugane M."/>
            <person name="Tsuji K."/>
            <person name="Ueda S."/>
            <person name="Waki K."/>
            <person name="Yamagata H."/>
            <person name="Yamamoto M."/>
            <person name="Yamamoto S."/>
            <person name="Yamane H."/>
            <person name="Yoshiki S."/>
            <person name="Yoshihara R."/>
            <person name="Yukawa K."/>
            <person name="Zhong H."/>
            <person name="Yano M."/>
            <person name="Yuan Q."/>
            <person name="Ouyang S."/>
            <person name="Liu J."/>
            <person name="Jones K.M."/>
            <person name="Gansberger K."/>
            <person name="Moffat K."/>
            <person name="Hill J."/>
            <person name="Bera J."/>
            <person name="Fadrosh D."/>
            <person name="Jin S."/>
            <person name="Johri S."/>
            <person name="Kim M."/>
            <person name="Overton L."/>
            <person name="Reardon M."/>
            <person name="Tsitrin T."/>
            <person name="Vuong H."/>
            <person name="Weaver B."/>
            <person name="Ciecko A."/>
            <person name="Tallon L."/>
            <person name="Jackson J."/>
            <person name="Pai G."/>
            <person name="Aken S.V."/>
            <person name="Utterback T."/>
            <person name="Reidmuller S."/>
            <person name="Feldblyum T."/>
            <person name="Hsiao J."/>
            <person name="Zismann V."/>
            <person name="Iobst S."/>
            <person name="de Vazeille A.R."/>
            <person name="Buell C.R."/>
            <person name="Ying K."/>
            <person name="Li Y."/>
            <person name="Lu T."/>
            <person name="Huang Y."/>
            <person name="Zhao Q."/>
            <person name="Feng Q."/>
            <person name="Zhang L."/>
            <person name="Zhu J."/>
            <person name="Weng Q."/>
            <person name="Mu J."/>
            <person name="Lu Y."/>
            <person name="Fan D."/>
            <person name="Liu Y."/>
            <person name="Guan J."/>
            <person name="Zhang Y."/>
            <person name="Yu S."/>
            <person name="Liu X."/>
            <person name="Zhang Y."/>
            <person name="Hong G."/>
            <person name="Han B."/>
            <person name="Choisne N."/>
            <person name="Demange N."/>
            <person name="Orjeda G."/>
            <person name="Samain S."/>
            <person name="Cattolico L."/>
            <person name="Pelletier E."/>
            <person name="Couloux A."/>
            <person name="Segurens B."/>
            <person name="Wincker P."/>
            <person name="D'Hont A."/>
            <person name="Scarpelli C."/>
            <person name="Weissenbach J."/>
            <person name="Salanoubat M."/>
            <person name="Quetier F."/>
            <person name="Yu Y."/>
            <person name="Kim H.R."/>
            <person name="Rambo T."/>
            <person name="Currie J."/>
            <person name="Collura K."/>
            <person name="Luo M."/>
            <person name="Yang T."/>
            <person name="Ammiraju J.S.S."/>
            <person name="Engler F."/>
            <person name="Soderlund C."/>
            <person name="Wing R.A."/>
            <person name="Palmer L.E."/>
            <person name="de la Bastide M."/>
            <person name="Spiegel L."/>
            <person name="Nascimento L."/>
            <person name="Zutavern T."/>
            <person name="O'Shaughnessy A."/>
            <person name="Dike S."/>
            <person name="Dedhia N."/>
            <person name="Preston R."/>
            <person name="Balija V."/>
            <person name="McCombie W.R."/>
            <person name="Chow T."/>
            <person name="Chen H."/>
            <person name="Chung M."/>
            <person name="Chen C."/>
            <person name="Shaw J."/>
            <person name="Wu H."/>
            <person name="Hsiao K."/>
            <person name="Chao Y."/>
            <person name="Chu M."/>
            <person name="Cheng C."/>
            <person name="Hour A."/>
            <person name="Lee P."/>
            <person name="Lin S."/>
            <person name="Lin Y."/>
            <person name="Liou J."/>
            <person name="Liu S."/>
            <person name="Hsing Y."/>
            <person name="Raghuvanshi S."/>
            <person name="Mohanty A."/>
            <person name="Bharti A.K."/>
            <person name="Gaur A."/>
            <person name="Gupta V."/>
            <person name="Kumar D."/>
            <person name="Ravi V."/>
            <person name="Vij S."/>
            <person name="Kapur A."/>
            <person name="Khurana P."/>
            <person name="Khurana P."/>
            <person name="Khurana J.P."/>
            <person name="Tyagi A.K."/>
            <person name="Gaikwad K."/>
            <person name="Singh A."/>
            <person name="Dalal V."/>
            <person name="Srivastava S."/>
            <person name="Dixit A."/>
            <person name="Pal A.K."/>
            <person name="Ghazi I.A."/>
            <person name="Yadav M."/>
            <person name="Pandit A."/>
            <person name="Bhargava A."/>
            <person name="Sureshbabu K."/>
            <person name="Batra K."/>
            <person name="Sharma T.R."/>
            <person name="Mohapatra T."/>
            <person name="Singh N.K."/>
            <person name="Messing J."/>
            <person name="Nelson A.B."/>
            <person name="Fuks G."/>
            <person name="Kavchok S."/>
            <person name="Keizer G."/>
            <person name="Linton E."/>
            <person name="Llaca V."/>
            <person name="Song R."/>
            <person name="Tanyolac B."/>
            <person name="Young S."/>
            <person name="Ho-Il K."/>
            <person name="Hahn J.H."/>
            <person name="Sangsakoo G."/>
            <person name="Vanavichit A."/>
            <person name="de Mattos Luiz.A.T."/>
            <person name="Zimmer P.D."/>
            <person name="Malone G."/>
            <person name="Dellagostin O."/>
            <person name="de Oliveira A.C."/>
            <person name="Bevan M."/>
            <person name="Bancroft I."/>
            <person name="Minx P."/>
            <person name="Cordum H."/>
            <person name="Wilson R."/>
            <person name="Cheng Z."/>
            <person name="Jin W."/>
            <person name="Jiang J."/>
            <person name="Leong S.A."/>
            <person name="Iwama H."/>
            <person name="Gojobori T."/>
            <person name="Itoh T."/>
            <person name="Niimura Y."/>
            <person name="Fujii Y."/>
            <person name="Habara T."/>
            <person name="Sakai H."/>
            <person name="Sato Y."/>
            <person name="Wilson G."/>
            <person name="Kumar K."/>
            <person name="McCouch S."/>
            <person name="Juretic N."/>
            <person name="Hoen D."/>
            <person name="Wright S."/>
            <person name="Bruskiewich R."/>
            <person name="Bureau T."/>
            <person name="Miyao A."/>
            <person name="Hirochika H."/>
            <person name="Nishikawa T."/>
            <person name="Kadowaki K."/>
            <person name="Sugiura M."/>
            <person name="Burr B."/>
            <person name="Sasaki T."/>
        </authorList>
    </citation>
    <scope>NUCLEOTIDE SEQUENCE [LARGE SCALE GENOMIC DNA]</scope>
    <source>
        <strain evidence="3">cv. Nipponbare</strain>
    </source>
</reference>
<dbReference type="EMBL" id="AC026758">
    <property type="protein sequence ID" value="AAG13470.1"/>
    <property type="molecule type" value="Genomic_DNA"/>
</dbReference>